<accession>A0A3M6UCZ2</accession>
<evidence type="ECO:0000259" key="3">
    <source>
        <dbReference type="PROSITE" id="PS50168"/>
    </source>
</evidence>
<feature type="compositionally biased region" description="Basic and acidic residues" evidence="2">
    <location>
        <begin position="104"/>
        <end position="126"/>
    </location>
</feature>
<reference evidence="4 5" key="1">
    <citation type="journal article" date="2018" name="Sci. Rep.">
        <title>Comparative analysis of the Pocillopora damicornis genome highlights role of immune system in coral evolution.</title>
        <authorList>
            <person name="Cunning R."/>
            <person name="Bay R.A."/>
            <person name="Gillette P."/>
            <person name="Baker A.C."/>
            <person name="Traylor-Knowles N."/>
        </authorList>
    </citation>
    <scope>NUCLEOTIDE SEQUENCE [LARGE SCALE GENOMIC DNA]</scope>
    <source>
        <strain evidence="4">RSMAS</strain>
        <tissue evidence="4">Whole animal</tissue>
    </source>
</reference>
<dbReference type="InterPro" id="IPR001875">
    <property type="entry name" value="DED_dom"/>
</dbReference>
<dbReference type="PANTHER" id="PTHR48169:SF7">
    <property type="entry name" value="CASPASE 10"/>
    <property type="match status" value="1"/>
</dbReference>
<dbReference type="SMART" id="SM00031">
    <property type="entry name" value="DED"/>
    <property type="match status" value="1"/>
</dbReference>
<sequence>MATAREEYRIISYGKLLIELSNALSTKDLEKLVSAAEDFLPSGIIENTGSGLQLFTALQKDDKIGPTNLTLLQNIFETIGRVDLSRRIQDFSITTDRIEPEAKLHDLVSDEGRNDNDHTTKERDPCDTVNPAGNKNSSLRSMGTHPAPLPAPAGQQTGPTQVASSSRFQLDPAIEPEPARYVNFLFYEGYSVEILGGKHFKTRDGEFVEVKSGTQYKILVKNSRTYGEGQIKRHMF</sequence>
<evidence type="ECO:0000313" key="4">
    <source>
        <dbReference type="EMBL" id="RMX51540.1"/>
    </source>
</evidence>
<dbReference type="Pfam" id="PF01335">
    <property type="entry name" value="DED"/>
    <property type="match status" value="1"/>
</dbReference>
<evidence type="ECO:0000256" key="1">
    <source>
        <dbReference type="ARBA" id="ARBA00022703"/>
    </source>
</evidence>
<dbReference type="AlphaFoldDB" id="A0A3M6UCZ2"/>
<dbReference type="SUPFAM" id="SSF47986">
    <property type="entry name" value="DEATH domain"/>
    <property type="match status" value="1"/>
</dbReference>
<dbReference type="EMBL" id="RCHS01001758">
    <property type="protein sequence ID" value="RMX51540.1"/>
    <property type="molecule type" value="Genomic_DNA"/>
</dbReference>
<evidence type="ECO:0000256" key="2">
    <source>
        <dbReference type="SAM" id="MobiDB-lite"/>
    </source>
</evidence>
<name>A0A3M6UCZ2_POCDA</name>
<dbReference type="STRING" id="46731.A0A3M6UCZ2"/>
<dbReference type="GO" id="GO:0006915">
    <property type="term" value="P:apoptotic process"/>
    <property type="evidence" value="ECO:0007669"/>
    <property type="project" value="UniProtKB-KW"/>
</dbReference>
<dbReference type="OrthoDB" id="100767at2759"/>
<dbReference type="GO" id="GO:0042981">
    <property type="term" value="P:regulation of apoptotic process"/>
    <property type="evidence" value="ECO:0007669"/>
    <property type="project" value="InterPro"/>
</dbReference>
<dbReference type="CDD" id="cd00045">
    <property type="entry name" value="DED"/>
    <property type="match status" value="1"/>
</dbReference>
<feature type="domain" description="DED" evidence="3">
    <location>
        <begin position="12"/>
        <end position="90"/>
    </location>
</feature>
<dbReference type="PROSITE" id="PS50168">
    <property type="entry name" value="DED"/>
    <property type="match status" value="1"/>
</dbReference>
<organism evidence="4 5">
    <name type="scientific">Pocillopora damicornis</name>
    <name type="common">Cauliflower coral</name>
    <name type="synonym">Millepora damicornis</name>
    <dbReference type="NCBI Taxonomy" id="46731"/>
    <lineage>
        <taxon>Eukaryota</taxon>
        <taxon>Metazoa</taxon>
        <taxon>Cnidaria</taxon>
        <taxon>Anthozoa</taxon>
        <taxon>Hexacorallia</taxon>
        <taxon>Scleractinia</taxon>
        <taxon>Astrocoeniina</taxon>
        <taxon>Pocilloporidae</taxon>
        <taxon>Pocillopora</taxon>
    </lineage>
</organism>
<evidence type="ECO:0000313" key="5">
    <source>
        <dbReference type="Proteomes" id="UP000275408"/>
    </source>
</evidence>
<feature type="compositionally biased region" description="Polar residues" evidence="2">
    <location>
        <begin position="131"/>
        <end position="141"/>
    </location>
</feature>
<dbReference type="Proteomes" id="UP000275408">
    <property type="component" value="Unassembled WGS sequence"/>
</dbReference>
<dbReference type="PANTHER" id="PTHR48169">
    <property type="entry name" value="DED DOMAIN-CONTAINING PROTEIN"/>
    <property type="match status" value="1"/>
</dbReference>
<gene>
    <name evidence="4" type="ORF">pdam_00010299</name>
</gene>
<proteinExistence type="predicted"/>
<keyword evidence="5" id="KW-1185">Reference proteome</keyword>
<feature type="compositionally biased region" description="Polar residues" evidence="2">
    <location>
        <begin position="154"/>
        <end position="167"/>
    </location>
</feature>
<comment type="caution">
    <text evidence="4">The sequence shown here is derived from an EMBL/GenBank/DDBJ whole genome shotgun (WGS) entry which is preliminary data.</text>
</comment>
<dbReference type="Gene3D" id="1.10.533.10">
    <property type="entry name" value="Death Domain, Fas"/>
    <property type="match status" value="1"/>
</dbReference>
<keyword evidence="1" id="KW-0053">Apoptosis</keyword>
<protein>
    <recommendedName>
        <fullName evidence="3">DED domain-containing protein</fullName>
    </recommendedName>
</protein>
<feature type="region of interest" description="Disordered" evidence="2">
    <location>
        <begin position="104"/>
        <end position="167"/>
    </location>
</feature>
<dbReference type="InterPro" id="IPR011029">
    <property type="entry name" value="DEATH-like_dom_sf"/>
</dbReference>